<reference evidence="1" key="1">
    <citation type="submission" date="2018-02" db="EMBL/GenBank/DDBJ databases">
        <title>The genomes of Aspergillus section Nigri reveals drivers in fungal speciation.</title>
        <authorList>
            <consortium name="DOE Joint Genome Institute"/>
            <person name="Vesth T.C."/>
            <person name="Nybo J."/>
            <person name="Theobald S."/>
            <person name="Brandl J."/>
            <person name="Frisvad J.C."/>
            <person name="Nielsen K.F."/>
            <person name="Lyhne E.K."/>
            <person name="Kogle M.E."/>
            <person name="Kuo A."/>
            <person name="Riley R."/>
            <person name="Clum A."/>
            <person name="Nolan M."/>
            <person name="Lipzen A."/>
            <person name="Salamov A."/>
            <person name="Henrissat B."/>
            <person name="Wiebenga A."/>
            <person name="De vries R.P."/>
            <person name="Grigoriev I.V."/>
            <person name="Mortensen U.H."/>
            <person name="Andersen M.R."/>
            <person name="Baker S.E."/>
        </authorList>
    </citation>
    <scope>NUCLEOTIDE SEQUENCE</scope>
    <source>
        <strain evidence="1">CBS 621.78</strain>
    </source>
</reference>
<evidence type="ECO:0000313" key="2">
    <source>
        <dbReference type="Proteomes" id="UP000249057"/>
    </source>
</evidence>
<dbReference type="EMBL" id="KZ825378">
    <property type="protein sequence ID" value="RAH42143.1"/>
    <property type="molecule type" value="Genomic_DNA"/>
</dbReference>
<name>A0ACD1FYV1_9EURO</name>
<dbReference type="Proteomes" id="UP000249057">
    <property type="component" value="Unassembled WGS sequence"/>
</dbReference>
<gene>
    <name evidence="1" type="ORF">BO95DRAFT_243405</name>
</gene>
<protein>
    <submittedName>
        <fullName evidence="1">Uncharacterized protein</fullName>
    </submittedName>
</protein>
<keyword evidence="2" id="KW-1185">Reference proteome</keyword>
<organism evidence="1 2">
    <name type="scientific">Aspergillus brunneoviolaceus CBS 621.78</name>
    <dbReference type="NCBI Taxonomy" id="1450534"/>
    <lineage>
        <taxon>Eukaryota</taxon>
        <taxon>Fungi</taxon>
        <taxon>Dikarya</taxon>
        <taxon>Ascomycota</taxon>
        <taxon>Pezizomycotina</taxon>
        <taxon>Eurotiomycetes</taxon>
        <taxon>Eurotiomycetidae</taxon>
        <taxon>Eurotiales</taxon>
        <taxon>Aspergillaceae</taxon>
        <taxon>Aspergillus</taxon>
        <taxon>Aspergillus subgen. Circumdati</taxon>
    </lineage>
</organism>
<accession>A0ACD1FYV1</accession>
<sequence>MLQLHCKLLYTRASIGLSLPAGVSSSTVRPDTTTTTSTTTTNFTTLHSHSLPFSPSPDLGCSFPSPPLPSPPSFAPPPSGFLPSSLSFFRRSYRILPSSTPRRFRSLHLPSTADLISCTTAILFAPEN</sequence>
<evidence type="ECO:0000313" key="1">
    <source>
        <dbReference type="EMBL" id="RAH42143.1"/>
    </source>
</evidence>
<proteinExistence type="predicted"/>